<dbReference type="InterPro" id="IPR036663">
    <property type="entry name" value="Fumarylacetoacetase_C_sf"/>
</dbReference>
<evidence type="ECO:0000313" key="16">
    <source>
        <dbReference type="EMBL" id="SAL14579.1"/>
    </source>
</evidence>
<name>A0A158F5E5_9BURK</name>
<evidence type="ECO:0000259" key="14">
    <source>
        <dbReference type="Pfam" id="PF01557"/>
    </source>
</evidence>
<keyword evidence="9" id="KW-0828">Tyrosine catabolism</keyword>
<dbReference type="Pfam" id="PF09298">
    <property type="entry name" value="FAA_hydrolase_N"/>
    <property type="match status" value="1"/>
</dbReference>
<evidence type="ECO:0000256" key="1">
    <source>
        <dbReference type="ARBA" id="ARBA00001913"/>
    </source>
</evidence>
<evidence type="ECO:0000256" key="3">
    <source>
        <dbReference type="ARBA" id="ARBA00004782"/>
    </source>
</evidence>
<dbReference type="EMBL" id="FCON02000002">
    <property type="protein sequence ID" value="SAL14579.1"/>
    <property type="molecule type" value="Genomic_DNA"/>
</dbReference>
<keyword evidence="10" id="KW-0585">Phenylalanine catabolism</keyword>
<comment type="cofactor">
    <cofactor evidence="1 13">
        <name>Ca(2+)</name>
        <dbReference type="ChEBI" id="CHEBI:29108"/>
    </cofactor>
</comment>
<protein>
    <recommendedName>
        <fullName evidence="4">fumarylacetoacetase</fullName>
        <ecNumber evidence="4">3.7.1.2</ecNumber>
    </recommendedName>
</protein>
<evidence type="ECO:0000256" key="13">
    <source>
        <dbReference type="PIRSR" id="PIRSR605959-3"/>
    </source>
</evidence>
<keyword evidence="6 16" id="KW-0378">Hydrolase</keyword>
<dbReference type="InterPro" id="IPR011234">
    <property type="entry name" value="Fumarylacetoacetase-like_C"/>
</dbReference>
<proteinExistence type="predicted"/>
<feature type="domain" description="Fumarylacetoacetase-like C-terminal" evidence="14">
    <location>
        <begin position="149"/>
        <end position="427"/>
    </location>
</feature>
<feature type="binding site" evidence="13">
    <location>
        <position position="215"/>
    </location>
    <ligand>
        <name>Ca(2+)</name>
        <dbReference type="ChEBI" id="CHEBI:29108"/>
    </ligand>
</feature>
<feature type="active site" description="Proton acceptor" evidence="11">
    <location>
        <position position="150"/>
    </location>
</feature>
<dbReference type="OrthoDB" id="3766879at2"/>
<reference evidence="16" key="1">
    <citation type="submission" date="2016-01" db="EMBL/GenBank/DDBJ databases">
        <authorList>
            <person name="Peeters C."/>
        </authorList>
    </citation>
    <scope>NUCLEOTIDE SEQUENCE [LARGE SCALE GENOMIC DNA]</scope>
    <source>
        <strain evidence="16">LMG 22940</strain>
    </source>
</reference>
<dbReference type="Pfam" id="PF01557">
    <property type="entry name" value="FAA_hydrolase"/>
    <property type="match status" value="1"/>
</dbReference>
<evidence type="ECO:0000256" key="7">
    <source>
        <dbReference type="ARBA" id="ARBA00022837"/>
    </source>
</evidence>
<keyword evidence="8 13" id="KW-0460">Magnesium</keyword>
<organism evidence="16 17">
    <name type="scientific">Caballeronia choica</name>
    <dbReference type="NCBI Taxonomy" id="326476"/>
    <lineage>
        <taxon>Bacteria</taxon>
        <taxon>Pseudomonadati</taxon>
        <taxon>Pseudomonadota</taxon>
        <taxon>Betaproteobacteria</taxon>
        <taxon>Burkholderiales</taxon>
        <taxon>Burkholderiaceae</taxon>
        <taxon>Caballeronia</taxon>
    </lineage>
</organism>
<dbReference type="SUPFAM" id="SSF56529">
    <property type="entry name" value="FAH"/>
    <property type="match status" value="1"/>
</dbReference>
<dbReference type="UniPathway" id="UPA00139">
    <property type="reaction ID" value="UER00341"/>
</dbReference>
<dbReference type="Gene3D" id="2.30.30.230">
    <property type="entry name" value="Fumarylacetoacetase, N-terminal domain"/>
    <property type="match status" value="1"/>
</dbReference>
<feature type="binding site" evidence="13">
    <location>
        <position position="269"/>
    </location>
    <ligand>
        <name>Mg(2+)</name>
        <dbReference type="ChEBI" id="CHEBI:18420"/>
    </ligand>
</feature>
<comment type="cofactor">
    <cofactor evidence="2 13">
        <name>Mg(2+)</name>
        <dbReference type="ChEBI" id="CHEBI:18420"/>
    </cofactor>
</comment>
<dbReference type="PANTHER" id="PTHR43069:SF2">
    <property type="entry name" value="FUMARYLACETOACETASE"/>
    <property type="match status" value="1"/>
</dbReference>
<evidence type="ECO:0000313" key="17">
    <source>
        <dbReference type="Proteomes" id="UP000054770"/>
    </source>
</evidence>
<dbReference type="InterPro" id="IPR036462">
    <property type="entry name" value="Fumarylacetoacetase_N_sf"/>
</dbReference>
<keyword evidence="7 13" id="KW-0106">Calcium</keyword>
<feature type="domain" description="Fumarylacetoacetase N-terminal" evidence="15">
    <location>
        <begin position="28"/>
        <end position="135"/>
    </location>
</feature>
<dbReference type="RefSeq" id="WP_087642565.1">
    <property type="nucleotide sequence ID" value="NZ_FCON02000002.1"/>
</dbReference>
<dbReference type="EC" id="3.7.1.2" evidence="4"/>
<dbReference type="Gene3D" id="3.90.850.10">
    <property type="entry name" value="Fumarylacetoacetase-like, C-terminal domain"/>
    <property type="match status" value="1"/>
</dbReference>
<comment type="pathway">
    <text evidence="3">Amino-acid degradation; L-phenylalanine degradation; acetoacetate and fumarate from L-phenylalanine: step 6/6.</text>
</comment>
<feature type="binding site" evidence="12">
    <location>
        <position position="159"/>
    </location>
    <ligand>
        <name>substrate</name>
    </ligand>
</feature>
<dbReference type="GO" id="GO:0046872">
    <property type="term" value="F:metal ion binding"/>
    <property type="evidence" value="ECO:0007669"/>
    <property type="project" value="UniProtKB-KW"/>
</dbReference>
<evidence type="ECO:0000256" key="12">
    <source>
        <dbReference type="PIRSR" id="PIRSR605959-2"/>
    </source>
</evidence>
<gene>
    <name evidence="16" type="ORF">AWB68_00267</name>
</gene>
<feature type="binding site" evidence="13">
    <location>
        <position position="249"/>
    </location>
    <ligand>
        <name>Mg(2+)</name>
        <dbReference type="ChEBI" id="CHEBI:18420"/>
    </ligand>
</feature>
<feature type="binding site" evidence="13">
    <location>
        <position position="249"/>
    </location>
    <ligand>
        <name>Ca(2+)</name>
        <dbReference type="ChEBI" id="CHEBI:29108"/>
    </ligand>
</feature>
<dbReference type="GO" id="GO:0004334">
    <property type="term" value="F:fumarylacetoacetase activity"/>
    <property type="evidence" value="ECO:0007669"/>
    <property type="project" value="UniProtKB-EC"/>
</dbReference>
<dbReference type="GO" id="GO:0006559">
    <property type="term" value="P:L-phenylalanine catabolic process"/>
    <property type="evidence" value="ECO:0007669"/>
    <property type="project" value="UniProtKB-UniPathway"/>
</dbReference>
<dbReference type="InterPro" id="IPR005959">
    <property type="entry name" value="Fumarylacetoacetase"/>
</dbReference>
<feature type="binding site" evidence="12">
    <location>
        <position position="375"/>
    </location>
    <ligand>
        <name>substrate</name>
    </ligand>
</feature>
<keyword evidence="17" id="KW-1185">Reference proteome</keyword>
<feature type="binding site" evidence="13">
    <location>
        <position position="217"/>
    </location>
    <ligand>
        <name>Ca(2+)</name>
        <dbReference type="ChEBI" id="CHEBI:29108"/>
    </ligand>
</feature>
<dbReference type="PANTHER" id="PTHR43069">
    <property type="entry name" value="FUMARYLACETOACETASE"/>
    <property type="match status" value="1"/>
</dbReference>
<evidence type="ECO:0000256" key="5">
    <source>
        <dbReference type="ARBA" id="ARBA00022723"/>
    </source>
</evidence>
<evidence type="ECO:0000256" key="2">
    <source>
        <dbReference type="ARBA" id="ARBA00001946"/>
    </source>
</evidence>
<evidence type="ECO:0000256" key="8">
    <source>
        <dbReference type="ARBA" id="ARBA00022842"/>
    </source>
</evidence>
<comment type="caution">
    <text evidence="16">The sequence shown here is derived from an EMBL/GenBank/DDBJ whole genome shotgun (WGS) entry which is preliminary data.</text>
</comment>
<feature type="binding site" evidence="13">
    <location>
        <position position="273"/>
    </location>
    <ligand>
        <name>Mg(2+)</name>
        <dbReference type="ChEBI" id="CHEBI:18420"/>
    </ligand>
</feature>
<feature type="binding site" evidence="13">
    <location>
        <position position="143"/>
    </location>
    <ligand>
        <name>Ca(2+)</name>
        <dbReference type="ChEBI" id="CHEBI:29108"/>
    </ligand>
</feature>
<dbReference type="AlphaFoldDB" id="A0A158F5E5"/>
<sequence>MKLDHTHDVTATSWLASANDGATPFPLQNLPFGIFRRAGTAEAFRGGVALGDRVIDLSALSEANCLSGLAAQAARACMQPALNDFFAMGADAWRALRHALFELFSAQHRSGRSGPVTEALGRCLVPQADAEYGLPARIGDYTDFYTSIDHARNIVKLLRPDGTLAPNFQWMPVAYHGRVSSIGIAGQQVRRPYGQRLAEGARSPEVGPCARLDYELELGIFIGVGNGQGTRIPVGSAEQHVFGLCLLNDWSARDIQAWESVPLGPFLAKNFATTLSPWIVTMDALAPYRAAWARSPDEPQPLAYLSTPALAADGAIDIQLEVALETENHRRDGLPATRLSRTSFRHQYWTVAQMVTHHTVGGCNLRSGDLLGSGTISGPAQDEAGALIELTQAGRSPIRLATGETRAFLDDGDVVVMTGWCERPGYARIGFGENRGEVLPASWD</sequence>
<feature type="binding site" evidence="12">
    <location>
        <position position="256"/>
    </location>
    <ligand>
        <name>substrate</name>
    </ligand>
</feature>
<dbReference type="GO" id="GO:0006572">
    <property type="term" value="P:L-tyrosine catabolic process"/>
    <property type="evidence" value="ECO:0007669"/>
    <property type="project" value="UniProtKB-KW"/>
</dbReference>
<dbReference type="SUPFAM" id="SSF63433">
    <property type="entry name" value="Fumarylacetoacetate hydrolase, FAH, N-terminal domain"/>
    <property type="match status" value="1"/>
</dbReference>
<dbReference type="GO" id="GO:1902000">
    <property type="term" value="P:homogentisate catabolic process"/>
    <property type="evidence" value="ECO:0007669"/>
    <property type="project" value="TreeGrafter"/>
</dbReference>
<feature type="binding site" evidence="12">
    <location>
        <position position="145"/>
    </location>
    <ligand>
        <name>substrate</name>
    </ligand>
</feature>
<dbReference type="NCBIfam" id="TIGR01266">
    <property type="entry name" value="fum_ac_acetase"/>
    <property type="match status" value="1"/>
</dbReference>
<evidence type="ECO:0000256" key="4">
    <source>
        <dbReference type="ARBA" id="ARBA00012094"/>
    </source>
</evidence>
<evidence type="ECO:0000256" key="9">
    <source>
        <dbReference type="ARBA" id="ARBA00022878"/>
    </source>
</evidence>
<dbReference type="Proteomes" id="UP000054770">
    <property type="component" value="Unassembled WGS sequence"/>
</dbReference>
<evidence type="ECO:0000256" key="11">
    <source>
        <dbReference type="PIRSR" id="PIRSR605959-1"/>
    </source>
</evidence>
<keyword evidence="5 13" id="KW-0479">Metal-binding</keyword>
<evidence type="ECO:0000256" key="10">
    <source>
        <dbReference type="ARBA" id="ARBA00023232"/>
    </source>
</evidence>
<evidence type="ECO:0000256" key="6">
    <source>
        <dbReference type="ARBA" id="ARBA00022801"/>
    </source>
</evidence>
<accession>A0A158F5E5</accession>
<evidence type="ECO:0000259" key="15">
    <source>
        <dbReference type="Pfam" id="PF09298"/>
    </source>
</evidence>
<dbReference type="InterPro" id="IPR015377">
    <property type="entry name" value="Fumarylacetoacetase_N"/>
</dbReference>